<evidence type="ECO:0000259" key="1">
    <source>
        <dbReference type="Pfam" id="PF13966"/>
    </source>
</evidence>
<dbReference type="InterPro" id="IPR026960">
    <property type="entry name" value="RVT-Znf"/>
</dbReference>
<organism evidence="2">
    <name type="scientific">Arundo donax</name>
    <name type="common">Giant reed</name>
    <name type="synonym">Donax arundinaceus</name>
    <dbReference type="NCBI Taxonomy" id="35708"/>
    <lineage>
        <taxon>Eukaryota</taxon>
        <taxon>Viridiplantae</taxon>
        <taxon>Streptophyta</taxon>
        <taxon>Embryophyta</taxon>
        <taxon>Tracheophyta</taxon>
        <taxon>Spermatophyta</taxon>
        <taxon>Magnoliopsida</taxon>
        <taxon>Liliopsida</taxon>
        <taxon>Poales</taxon>
        <taxon>Poaceae</taxon>
        <taxon>PACMAD clade</taxon>
        <taxon>Arundinoideae</taxon>
        <taxon>Arundineae</taxon>
        <taxon>Arundo</taxon>
    </lineage>
</organism>
<evidence type="ECO:0000313" key="2">
    <source>
        <dbReference type="EMBL" id="JAD63577.1"/>
    </source>
</evidence>
<accession>A0A0A9BWF1</accession>
<protein>
    <recommendedName>
        <fullName evidence="1">Reverse transcriptase zinc-binding domain-containing protein</fullName>
    </recommendedName>
</protein>
<dbReference type="Pfam" id="PF13966">
    <property type="entry name" value="zf-RVT"/>
    <property type="match status" value="1"/>
</dbReference>
<name>A0A0A9BWF1_ARUDO</name>
<reference evidence="2" key="1">
    <citation type="submission" date="2014-09" db="EMBL/GenBank/DDBJ databases">
        <authorList>
            <person name="Magalhaes I.L.F."/>
            <person name="Oliveira U."/>
            <person name="Santos F.R."/>
            <person name="Vidigal T.H.D.A."/>
            <person name="Brescovit A.D."/>
            <person name="Santos A.J."/>
        </authorList>
    </citation>
    <scope>NUCLEOTIDE SEQUENCE</scope>
    <source>
        <tissue evidence="2">Shoot tissue taken approximately 20 cm above the soil surface</tissue>
    </source>
</reference>
<dbReference type="AlphaFoldDB" id="A0A0A9BWF1"/>
<sequence length="120" mass="14026">MDVLSEFLEIWDLIQEVLLQPEVEDVHKWQLDPSGQFSTKSAYNAFFNGSIFFTPSKLIWKSWAPRKCKFFLWLAAHNRCWTADRLARRGLPHPARCSLCDQADETIHHLLSACVFARQF</sequence>
<dbReference type="EMBL" id="GBRH01234318">
    <property type="protein sequence ID" value="JAD63577.1"/>
    <property type="molecule type" value="Transcribed_RNA"/>
</dbReference>
<feature type="domain" description="Reverse transcriptase zinc-binding" evidence="1">
    <location>
        <begin position="37"/>
        <end position="119"/>
    </location>
</feature>
<reference evidence="2" key="2">
    <citation type="journal article" date="2015" name="Data Brief">
        <title>Shoot transcriptome of the giant reed, Arundo donax.</title>
        <authorList>
            <person name="Barrero R.A."/>
            <person name="Guerrero F.D."/>
            <person name="Moolhuijzen P."/>
            <person name="Goolsby J.A."/>
            <person name="Tidwell J."/>
            <person name="Bellgard S.E."/>
            <person name="Bellgard M.I."/>
        </authorList>
    </citation>
    <scope>NUCLEOTIDE SEQUENCE</scope>
    <source>
        <tissue evidence="2">Shoot tissue taken approximately 20 cm above the soil surface</tissue>
    </source>
</reference>
<proteinExistence type="predicted"/>